<evidence type="ECO:0000256" key="1">
    <source>
        <dbReference type="SAM" id="SignalP"/>
    </source>
</evidence>
<dbReference type="OrthoDB" id="4978380at2759"/>
<feature type="signal peptide" evidence="1">
    <location>
        <begin position="1"/>
        <end position="21"/>
    </location>
</feature>
<comment type="caution">
    <text evidence="2">The sequence shown here is derived from an EMBL/GenBank/DDBJ whole genome shotgun (WGS) entry which is preliminary data.</text>
</comment>
<reference evidence="2 3" key="1">
    <citation type="journal article" date="2018" name="PLoS Pathog.">
        <title>Evolution of structural diversity of trichothecenes, a family of toxins produced by plant pathogenic and entomopathogenic fungi.</title>
        <authorList>
            <person name="Proctor R.H."/>
            <person name="McCormick S.P."/>
            <person name="Kim H.S."/>
            <person name="Cardoza R.E."/>
            <person name="Stanley A.M."/>
            <person name="Lindo L."/>
            <person name="Kelly A."/>
            <person name="Brown D.W."/>
            <person name="Lee T."/>
            <person name="Vaughan M.M."/>
            <person name="Alexander N.J."/>
            <person name="Busman M."/>
            <person name="Gutierrez S."/>
        </authorList>
    </citation>
    <scope>NUCLEOTIDE SEQUENCE [LARGE SCALE GENOMIC DNA]</scope>
    <source>
        <strain evidence="2 3">NRRL 20695</strain>
    </source>
</reference>
<sequence length="133" mass="15123">MKFTLFTQAIMAVSAATGAIAAPAEDKPELFERANCKLTIRYDKSWVKTGLDRYRMHLITTPRNDRLLDVYCGKWTNMIGFVYNKQCHWEGGHYYADGSVARGSGGHRTIRESHFAARDEFVHITGCDVDVKF</sequence>
<organism evidence="2 3">
    <name type="scientific">Fusarium longipes</name>
    <dbReference type="NCBI Taxonomy" id="694270"/>
    <lineage>
        <taxon>Eukaryota</taxon>
        <taxon>Fungi</taxon>
        <taxon>Dikarya</taxon>
        <taxon>Ascomycota</taxon>
        <taxon>Pezizomycotina</taxon>
        <taxon>Sordariomycetes</taxon>
        <taxon>Hypocreomycetidae</taxon>
        <taxon>Hypocreales</taxon>
        <taxon>Nectriaceae</taxon>
        <taxon>Fusarium</taxon>
    </lineage>
</organism>
<proteinExistence type="predicted"/>
<keyword evidence="3" id="KW-1185">Reference proteome</keyword>
<gene>
    <name evidence="2" type="ORF">FLONG3_9500</name>
</gene>
<dbReference type="Proteomes" id="UP000266234">
    <property type="component" value="Unassembled WGS sequence"/>
</dbReference>
<dbReference type="AlphaFoldDB" id="A0A395RX74"/>
<protein>
    <submittedName>
        <fullName evidence="2">Uncharacterized protein</fullName>
    </submittedName>
</protein>
<accession>A0A395RX74</accession>
<dbReference type="EMBL" id="PXOG01000252">
    <property type="protein sequence ID" value="RGP64442.1"/>
    <property type="molecule type" value="Genomic_DNA"/>
</dbReference>
<feature type="chain" id="PRO_5017197796" evidence="1">
    <location>
        <begin position="22"/>
        <end position="133"/>
    </location>
</feature>
<evidence type="ECO:0000313" key="2">
    <source>
        <dbReference type="EMBL" id="RGP64442.1"/>
    </source>
</evidence>
<evidence type="ECO:0000313" key="3">
    <source>
        <dbReference type="Proteomes" id="UP000266234"/>
    </source>
</evidence>
<name>A0A395RX74_9HYPO</name>
<keyword evidence="1" id="KW-0732">Signal</keyword>